<dbReference type="Gene3D" id="2.40.320.10">
    <property type="entry name" value="Hypothetical Protein Pfu-838710-001"/>
    <property type="match status" value="1"/>
</dbReference>
<dbReference type="RefSeq" id="WP_205260904.1">
    <property type="nucleotide sequence ID" value="NZ_JAERWK010000015.1"/>
</dbReference>
<dbReference type="InterPro" id="IPR033469">
    <property type="entry name" value="CYTH-like_dom_sf"/>
</dbReference>
<evidence type="ECO:0000259" key="2">
    <source>
        <dbReference type="PROSITE" id="PS51708"/>
    </source>
</evidence>
<proteinExistence type="predicted"/>
<feature type="domain" description="CYTH" evidence="1">
    <location>
        <begin position="7"/>
        <end position="207"/>
    </location>
</feature>
<dbReference type="PANTHER" id="PTHR39339:SF1">
    <property type="entry name" value="CHAD DOMAIN-CONTAINING PROTEIN"/>
    <property type="match status" value="1"/>
</dbReference>
<sequence length="526" mass="57447">MSRSSEALEIERKFEVAPTTAMADLAGVPGVHRVEVLTFPLVAEYFDTDDLRLLRAGITLRRRTGGDDDGWHLKLPKGADRSEIALPLDASSSELTPPTDLLDRVRVQLRGGSVGPVATLRTERVVSRLVDADGTELVEVADDRVSSSAGADGTAHLDQWREWEVELKDPSGEDVLAAVSELLVEAGAEPADRRAKLDRALADRVPARRPSASALAADLSADGPAGAVVLAHLADQAETLLAYDPKVRADEADSIHKMRVATRRMRSALSTFRPLLDRAVTDPIRDELKWLAAVLGVARDAEVQRDFSAGLVAAEPVELVMGPVAATLDHHWTSVYQQAHAEVVVTLDSTRYFTLLDRLEALITEPPLLPTAERPAGPELTRLTRRAYQRLAAAVDEIEHPPAVLPLGVTEATARDHHFHEARKAAKRLRYAAEAITPVLGDRAEALAAAAEDLQEVLGEHQDSVVAREWLREFAVQAFLRGENPFTYGRLHALEQARADRAETLFEPAWAALSATKMRGWLKGKR</sequence>
<organism evidence="3 4">
    <name type="scientific">Nakamurella leprariae</name>
    <dbReference type="NCBI Taxonomy" id="2803911"/>
    <lineage>
        <taxon>Bacteria</taxon>
        <taxon>Bacillati</taxon>
        <taxon>Actinomycetota</taxon>
        <taxon>Actinomycetes</taxon>
        <taxon>Nakamurellales</taxon>
        <taxon>Nakamurellaceae</taxon>
        <taxon>Nakamurella</taxon>
    </lineage>
</organism>
<gene>
    <name evidence="3" type="ORF">JL106_11710</name>
</gene>
<dbReference type="SMART" id="SM01118">
    <property type="entry name" value="CYTH"/>
    <property type="match status" value="1"/>
</dbReference>
<dbReference type="Pfam" id="PF05235">
    <property type="entry name" value="CHAD"/>
    <property type="match status" value="1"/>
</dbReference>
<evidence type="ECO:0000259" key="1">
    <source>
        <dbReference type="PROSITE" id="PS51707"/>
    </source>
</evidence>
<comment type="caution">
    <text evidence="3">The sequence shown here is derived from an EMBL/GenBank/DDBJ whole genome shotgun (WGS) entry which is preliminary data.</text>
</comment>
<dbReference type="PROSITE" id="PS51707">
    <property type="entry name" value="CYTH"/>
    <property type="match status" value="1"/>
</dbReference>
<accession>A0A938YE86</accession>
<dbReference type="Proteomes" id="UP000663792">
    <property type="component" value="Unassembled WGS sequence"/>
</dbReference>
<feature type="domain" description="CHAD" evidence="2">
    <location>
        <begin position="222"/>
        <end position="515"/>
    </location>
</feature>
<dbReference type="AlphaFoldDB" id="A0A938YE86"/>
<dbReference type="SUPFAM" id="SSF55154">
    <property type="entry name" value="CYTH-like phosphatases"/>
    <property type="match status" value="1"/>
</dbReference>
<reference evidence="3" key="1">
    <citation type="submission" date="2021-01" db="EMBL/GenBank/DDBJ databases">
        <title>YIM 132084 draft genome.</title>
        <authorList>
            <person name="An D."/>
        </authorList>
    </citation>
    <scope>NUCLEOTIDE SEQUENCE</scope>
    <source>
        <strain evidence="3">YIM 132084</strain>
    </source>
</reference>
<dbReference type="Pfam" id="PF01928">
    <property type="entry name" value="CYTH"/>
    <property type="match status" value="1"/>
</dbReference>
<dbReference type="InterPro" id="IPR007899">
    <property type="entry name" value="CHAD_dom"/>
</dbReference>
<protein>
    <submittedName>
        <fullName evidence="3">CYTH and CHAD domain-containing protein</fullName>
    </submittedName>
</protein>
<evidence type="ECO:0000313" key="4">
    <source>
        <dbReference type="Proteomes" id="UP000663792"/>
    </source>
</evidence>
<dbReference type="PROSITE" id="PS51708">
    <property type="entry name" value="CHAD"/>
    <property type="match status" value="1"/>
</dbReference>
<dbReference type="InterPro" id="IPR023577">
    <property type="entry name" value="CYTH_domain"/>
</dbReference>
<name>A0A938YE86_9ACTN</name>
<dbReference type="EMBL" id="JAERWK010000015">
    <property type="protein sequence ID" value="MBM9467946.1"/>
    <property type="molecule type" value="Genomic_DNA"/>
</dbReference>
<evidence type="ECO:0000313" key="3">
    <source>
        <dbReference type="EMBL" id="MBM9467946.1"/>
    </source>
</evidence>
<dbReference type="CDD" id="cd07374">
    <property type="entry name" value="CYTH-like_Pase"/>
    <property type="match status" value="1"/>
</dbReference>
<dbReference type="PANTHER" id="PTHR39339">
    <property type="entry name" value="SLR1444 PROTEIN"/>
    <property type="match status" value="1"/>
</dbReference>
<dbReference type="InterPro" id="IPR038186">
    <property type="entry name" value="CHAD_dom_sf"/>
</dbReference>
<dbReference type="SMART" id="SM00880">
    <property type="entry name" value="CHAD"/>
    <property type="match status" value="1"/>
</dbReference>
<keyword evidence="4" id="KW-1185">Reference proteome</keyword>
<dbReference type="Gene3D" id="1.40.20.10">
    <property type="entry name" value="CHAD domain"/>
    <property type="match status" value="1"/>
</dbReference>